<organism evidence="1 2">
    <name type="scientific">Aduncisulcus paluster</name>
    <dbReference type="NCBI Taxonomy" id="2918883"/>
    <lineage>
        <taxon>Eukaryota</taxon>
        <taxon>Metamonada</taxon>
        <taxon>Carpediemonas-like organisms</taxon>
        <taxon>Aduncisulcus</taxon>
    </lineage>
</organism>
<feature type="non-terminal residue" evidence="1">
    <location>
        <position position="124"/>
    </location>
</feature>
<evidence type="ECO:0000313" key="1">
    <source>
        <dbReference type="EMBL" id="GKT31328.1"/>
    </source>
</evidence>
<proteinExistence type="predicted"/>
<sequence length="124" mass="14119">MRTIPKGEEAGLFNRVDHESGRRHGSIITLYKERCDFFLSLYKQEYGLLLDTDHDRYQTQGVTNADRHTFSRLSDQGKRVFGVISSVADHTEQDEISLVIQSIARDAACSEITARRVIKHGHEA</sequence>
<dbReference type="EMBL" id="BQXS01002041">
    <property type="protein sequence ID" value="GKT31328.1"/>
    <property type="molecule type" value="Genomic_DNA"/>
</dbReference>
<name>A0ABQ5KFL6_9EUKA</name>
<gene>
    <name evidence="1" type="ORF">ADUPG1_001974</name>
</gene>
<accession>A0ABQ5KFL6</accession>
<protein>
    <recommendedName>
        <fullName evidence="3">LAGLIDADG homing endonuclease</fullName>
    </recommendedName>
</protein>
<keyword evidence="2" id="KW-1185">Reference proteome</keyword>
<reference evidence="1" key="1">
    <citation type="submission" date="2022-03" db="EMBL/GenBank/DDBJ databases">
        <title>Draft genome sequence of Aduncisulcus paluster, a free-living microaerophilic Fornicata.</title>
        <authorList>
            <person name="Yuyama I."/>
            <person name="Kume K."/>
            <person name="Tamura T."/>
            <person name="Inagaki Y."/>
            <person name="Hashimoto T."/>
        </authorList>
    </citation>
    <scope>NUCLEOTIDE SEQUENCE</scope>
    <source>
        <strain evidence="1">NY0171</strain>
    </source>
</reference>
<dbReference type="Proteomes" id="UP001057375">
    <property type="component" value="Unassembled WGS sequence"/>
</dbReference>
<evidence type="ECO:0008006" key="3">
    <source>
        <dbReference type="Google" id="ProtNLM"/>
    </source>
</evidence>
<comment type="caution">
    <text evidence="1">The sequence shown here is derived from an EMBL/GenBank/DDBJ whole genome shotgun (WGS) entry which is preliminary data.</text>
</comment>
<evidence type="ECO:0000313" key="2">
    <source>
        <dbReference type="Proteomes" id="UP001057375"/>
    </source>
</evidence>